<reference evidence="2" key="1">
    <citation type="journal article" date="2019" name="Int. J. Syst. Evol. Microbiol.">
        <title>The Global Catalogue of Microorganisms (GCM) 10K type strain sequencing project: providing services to taxonomists for standard genome sequencing and annotation.</title>
        <authorList>
            <consortium name="The Broad Institute Genomics Platform"/>
            <consortium name="The Broad Institute Genome Sequencing Center for Infectious Disease"/>
            <person name="Wu L."/>
            <person name="Ma J."/>
        </authorList>
    </citation>
    <scope>NUCLEOTIDE SEQUENCE [LARGE SCALE GENOMIC DNA]</scope>
    <source>
        <strain evidence="2">KCTC 52438</strain>
    </source>
</reference>
<sequence length="151" mass="15782">MNIEMPQRNESEQNARPDQIEKLQSMGISDSEVLSKLGEHQANNILSFMEGAKHAMACLDASSATTASAASVNSQAVAPQTVNSKVVDSVTQANTKVLGEAPAMAMGSLYQTIGNAVAMAAANAVYAQQQANVTYQAATTLGVTKLFSKTT</sequence>
<dbReference type="Pfam" id="PF11747">
    <property type="entry name" value="RebB"/>
    <property type="match status" value="1"/>
</dbReference>
<organism evidence="1 2">
    <name type="scientific">Litoribrevibacter euphylliae</name>
    <dbReference type="NCBI Taxonomy" id="1834034"/>
    <lineage>
        <taxon>Bacteria</taxon>
        <taxon>Pseudomonadati</taxon>
        <taxon>Pseudomonadota</taxon>
        <taxon>Gammaproteobacteria</taxon>
        <taxon>Oceanospirillales</taxon>
        <taxon>Oceanospirillaceae</taxon>
        <taxon>Litoribrevibacter</taxon>
    </lineage>
</organism>
<accession>A0ABV7H9Z0</accession>
<protein>
    <submittedName>
        <fullName evidence="1">RebB family R body protein</fullName>
    </submittedName>
</protein>
<keyword evidence="2" id="KW-1185">Reference proteome</keyword>
<gene>
    <name evidence="1" type="ORF">ACFOEK_06830</name>
</gene>
<proteinExistence type="predicted"/>
<dbReference type="InterPro" id="IPR021070">
    <property type="entry name" value="Killing_trait_RebB"/>
</dbReference>
<evidence type="ECO:0000313" key="1">
    <source>
        <dbReference type="EMBL" id="MFC3150734.1"/>
    </source>
</evidence>
<evidence type="ECO:0000313" key="2">
    <source>
        <dbReference type="Proteomes" id="UP001595476"/>
    </source>
</evidence>
<dbReference type="EMBL" id="JBHRSZ010000002">
    <property type="protein sequence ID" value="MFC3150734.1"/>
    <property type="molecule type" value="Genomic_DNA"/>
</dbReference>
<name>A0ABV7H9Z0_9GAMM</name>
<dbReference type="Proteomes" id="UP001595476">
    <property type="component" value="Unassembled WGS sequence"/>
</dbReference>
<comment type="caution">
    <text evidence="1">The sequence shown here is derived from an EMBL/GenBank/DDBJ whole genome shotgun (WGS) entry which is preliminary data.</text>
</comment>
<dbReference type="RefSeq" id="WP_386718072.1">
    <property type="nucleotide sequence ID" value="NZ_JBHRSZ010000002.1"/>
</dbReference>